<evidence type="ECO:0000313" key="2">
    <source>
        <dbReference type="EMBL" id="QSX78062.1"/>
    </source>
</evidence>
<dbReference type="RefSeq" id="WP_207526663.1">
    <property type="nucleotide sequence ID" value="NZ_CP071518.1"/>
</dbReference>
<sequence>MLHEFLTNNQEELIARCRAKVARRAAGVGEEELEHGVTVFLEQLIRTLRMEQTSHPSESRKVSGAAGGGKPALSEIGESASQHGRELLQRGYTIEEVVHDYGDVCQGDHGPGVRARRSDRGQRVPHAQPMPGQCHRQCRDGVRLPA</sequence>
<evidence type="ECO:0000256" key="1">
    <source>
        <dbReference type="SAM" id="MobiDB-lite"/>
    </source>
</evidence>
<keyword evidence="3" id="KW-1185">Reference proteome</keyword>
<evidence type="ECO:0000313" key="3">
    <source>
        <dbReference type="Proteomes" id="UP000639274"/>
    </source>
</evidence>
<organism evidence="2 3">
    <name type="scientific">Agrilutibacter solisilvae</name>
    <dbReference type="NCBI Taxonomy" id="2763317"/>
    <lineage>
        <taxon>Bacteria</taxon>
        <taxon>Pseudomonadati</taxon>
        <taxon>Pseudomonadota</taxon>
        <taxon>Gammaproteobacteria</taxon>
        <taxon>Lysobacterales</taxon>
        <taxon>Lysobacteraceae</taxon>
        <taxon>Agrilutibacter</taxon>
    </lineage>
</organism>
<name>A0A974XYD5_9GAMM</name>
<feature type="region of interest" description="Disordered" evidence="1">
    <location>
        <begin position="51"/>
        <end position="82"/>
    </location>
</feature>
<proteinExistence type="predicted"/>
<feature type="region of interest" description="Disordered" evidence="1">
    <location>
        <begin position="103"/>
        <end position="146"/>
    </location>
</feature>
<dbReference type="Proteomes" id="UP000639274">
    <property type="component" value="Chromosome"/>
</dbReference>
<accession>A0A974XYD5</accession>
<feature type="compositionally biased region" description="Basic and acidic residues" evidence="1">
    <location>
        <begin position="137"/>
        <end position="146"/>
    </location>
</feature>
<protein>
    <submittedName>
        <fullName evidence="2">Uncharacterized protein</fullName>
    </submittedName>
</protein>
<dbReference type="AlphaFoldDB" id="A0A974XYD5"/>
<gene>
    <name evidence="2" type="ORF">I8J32_015340</name>
</gene>
<dbReference type="EMBL" id="CP071518">
    <property type="protein sequence ID" value="QSX78062.1"/>
    <property type="molecule type" value="Genomic_DNA"/>
</dbReference>
<dbReference type="KEGG" id="lsf:I8J32_015340"/>
<reference evidence="2 3" key="1">
    <citation type="submission" date="2021-03" db="EMBL/GenBank/DDBJ databases">
        <title>Lysobacter sp. nov. isolated from soil of gangwondo yeongwol, south Korea.</title>
        <authorList>
            <person name="Kim K.R."/>
            <person name="Kim K.H."/>
            <person name="Jeon C.O."/>
        </authorList>
    </citation>
    <scope>NUCLEOTIDE SEQUENCE [LARGE SCALE GENOMIC DNA]</scope>
    <source>
        <strain evidence="2 3">R19</strain>
    </source>
</reference>